<dbReference type="PANTHER" id="PTHR33099">
    <property type="entry name" value="FE2OG DIOXYGENASE DOMAIN-CONTAINING PROTEIN"/>
    <property type="match status" value="1"/>
</dbReference>
<proteinExistence type="predicted"/>
<evidence type="ECO:0008006" key="3">
    <source>
        <dbReference type="Google" id="ProtNLM"/>
    </source>
</evidence>
<evidence type="ECO:0000313" key="2">
    <source>
        <dbReference type="Proteomes" id="UP001218218"/>
    </source>
</evidence>
<dbReference type="EMBL" id="JARIHO010000033">
    <property type="protein sequence ID" value="KAJ7334286.1"/>
    <property type="molecule type" value="Genomic_DNA"/>
</dbReference>
<dbReference type="Proteomes" id="UP001218218">
    <property type="component" value="Unassembled WGS sequence"/>
</dbReference>
<organism evidence="1 2">
    <name type="scientific">Mycena albidolilacea</name>
    <dbReference type="NCBI Taxonomy" id="1033008"/>
    <lineage>
        <taxon>Eukaryota</taxon>
        <taxon>Fungi</taxon>
        <taxon>Dikarya</taxon>
        <taxon>Basidiomycota</taxon>
        <taxon>Agaricomycotina</taxon>
        <taxon>Agaricomycetes</taxon>
        <taxon>Agaricomycetidae</taxon>
        <taxon>Agaricales</taxon>
        <taxon>Marasmiineae</taxon>
        <taxon>Mycenaceae</taxon>
        <taxon>Mycena</taxon>
    </lineage>
</organism>
<sequence>MSPIPNLLRTAIDLKAALDNAAAYLTPIGICHTKASEWREDTGEEHDEGDSSPGEDAVAKQAMEDLYKLQSTTTVLSGEIKDLPCGLTITREGCEFDGDISAFASKPRIAAPETTERLRRVRDAREIAASEFCVSPDLIEQVQDLWSASFFPTKVRAEPYKIHLYGPGGKFKPHRDTPETDLVGTFLVGLGDTSLTAEHWYDGAFDIKIRGHWTRHAAHVGSWIAFYPDVDHAVRDIVSGYRAVIAFKIFRERLDTPEVPAEVMSRKTKAVLMRLQKPYGILLRHQYSAGIAELNGSDASLYAAAGETGGDVRLLPVLIRWTAQRDDFEMYDSSSVCSADVFPMTQTHVDTILAHIRAEAAKRTDKGEEEKNLSYPSKSKLVVDLKGTDAEWISHHPPKSIPFYSPRFHTTSTVWKEDVEEAAEHTGNESRPHEEDSIYLSYAVVVVPKRGPKREAAEEQPVGEGGAVP</sequence>
<comment type="caution">
    <text evidence="1">The sequence shown here is derived from an EMBL/GenBank/DDBJ whole genome shotgun (WGS) entry which is preliminary data.</text>
</comment>
<dbReference type="AlphaFoldDB" id="A0AAD7EL31"/>
<protein>
    <recommendedName>
        <fullName evidence="3">Fe2OG dioxygenase domain-containing protein</fullName>
    </recommendedName>
</protein>
<dbReference type="PANTHER" id="PTHR33099:SF14">
    <property type="entry name" value="PROLYL 4-HYDROXYLASE ALPHA SUBUNIT FE(2+) 2OG DIOXYGENASE DOMAIN-CONTAINING PROTEIN"/>
    <property type="match status" value="1"/>
</dbReference>
<keyword evidence="2" id="KW-1185">Reference proteome</keyword>
<name>A0AAD7EL31_9AGAR</name>
<accession>A0AAD7EL31</accession>
<gene>
    <name evidence="1" type="ORF">DFH08DRAFT_1083683</name>
</gene>
<evidence type="ECO:0000313" key="1">
    <source>
        <dbReference type="EMBL" id="KAJ7334286.1"/>
    </source>
</evidence>
<reference evidence="1" key="1">
    <citation type="submission" date="2023-03" db="EMBL/GenBank/DDBJ databases">
        <title>Massive genome expansion in bonnet fungi (Mycena s.s.) driven by repeated elements and novel gene families across ecological guilds.</title>
        <authorList>
            <consortium name="Lawrence Berkeley National Laboratory"/>
            <person name="Harder C.B."/>
            <person name="Miyauchi S."/>
            <person name="Viragh M."/>
            <person name="Kuo A."/>
            <person name="Thoen E."/>
            <person name="Andreopoulos B."/>
            <person name="Lu D."/>
            <person name="Skrede I."/>
            <person name="Drula E."/>
            <person name="Henrissat B."/>
            <person name="Morin E."/>
            <person name="Kohler A."/>
            <person name="Barry K."/>
            <person name="LaButti K."/>
            <person name="Morin E."/>
            <person name="Salamov A."/>
            <person name="Lipzen A."/>
            <person name="Mereny Z."/>
            <person name="Hegedus B."/>
            <person name="Baldrian P."/>
            <person name="Stursova M."/>
            <person name="Weitz H."/>
            <person name="Taylor A."/>
            <person name="Grigoriev I.V."/>
            <person name="Nagy L.G."/>
            <person name="Martin F."/>
            <person name="Kauserud H."/>
        </authorList>
    </citation>
    <scope>NUCLEOTIDE SEQUENCE</scope>
    <source>
        <strain evidence="1">CBHHK002</strain>
    </source>
</reference>
<dbReference type="Gene3D" id="2.60.120.620">
    <property type="entry name" value="q2cbj1_9rhob like domain"/>
    <property type="match status" value="1"/>
</dbReference>